<feature type="signal peptide" evidence="1">
    <location>
        <begin position="1"/>
        <end position="21"/>
    </location>
</feature>
<protein>
    <recommendedName>
        <fullName evidence="4">MORN repeat protein</fullName>
    </recommendedName>
</protein>
<dbReference type="Pfam" id="PF07661">
    <property type="entry name" value="MORN_2"/>
    <property type="match status" value="1"/>
</dbReference>
<accession>A0ABN6NCW7</accession>
<feature type="chain" id="PRO_5047323156" description="MORN repeat protein" evidence="1">
    <location>
        <begin position="22"/>
        <end position="174"/>
    </location>
</feature>
<keyword evidence="3" id="KW-1185">Reference proteome</keyword>
<keyword evidence="1" id="KW-0732">Signal</keyword>
<dbReference type="RefSeq" id="WP_248342256.1">
    <property type="nucleotide sequence ID" value="NZ_AP025592.1"/>
</dbReference>
<dbReference type="EMBL" id="AP025592">
    <property type="protein sequence ID" value="BDG09855.1"/>
    <property type="molecule type" value="Genomic_DNA"/>
</dbReference>
<organism evidence="2 3">
    <name type="scientific">Anaeromyxobacter paludicola</name>
    <dbReference type="NCBI Taxonomy" id="2918171"/>
    <lineage>
        <taxon>Bacteria</taxon>
        <taxon>Pseudomonadati</taxon>
        <taxon>Myxococcota</taxon>
        <taxon>Myxococcia</taxon>
        <taxon>Myxococcales</taxon>
        <taxon>Cystobacterineae</taxon>
        <taxon>Anaeromyxobacteraceae</taxon>
        <taxon>Anaeromyxobacter</taxon>
    </lineage>
</organism>
<dbReference type="Proteomes" id="UP001162734">
    <property type="component" value="Chromosome"/>
</dbReference>
<dbReference type="Gene3D" id="2.20.110.10">
    <property type="entry name" value="Histone H3 K4-specific methyltransferase SET7/9 N-terminal domain"/>
    <property type="match status" value="1"/>
</dbReference>
<name>A0ABN6NCW7_9BACT</name>
<evidence type="ECO:0000313" key="2">
    <source>
        <dbReference type="EMBL" id="BDG09855.1"/>
    </source>
</evidence>
<dbReference type="SUPFAM" id="SSF82185">
    <property type="entry name" value="Histone H3 K4-specific methyltransferase SET7/9 N-terminal domain"/>
    <property type="match status" value="1"/>
</dbReference>
<evidence type="ECO:0008006" key="4">
    <source>
        <dbReference type="Google" id="ProtNLM"/>
    </source>
</evidence>
<dbReference type="InterPro" id="IPR011652">
    <property type="entry name" value="MORN_2"/>
</dbReference>
<proteinExistence type="predicted"/>
<gene>
    <name evidence="2" type="ORF">AMPC_29680</name>
</gene>
<reference evidence="3" key="1">
    <citation type="journal article" date="2022" name="Int. J. Syst. Evol. Microbiol.">
        <title>Anaeromyxobacter oryzae sp. nov., Anaeromyxobacter diazotrophicus sp. nov. and Anaeromyxobacter paludicola sp. nov., isolated from paddy soils.</title>
        <authorList>
            <person name="Itoh H."/>
            <person name="Xu Z."/>
            <person name="Mise K."/>
            <person name="Masuda Y."/>
            <person name="Ushijima N."/>
            <person name="Hayakawa C."/>
            <person name="Shiratori Y."/>
            <person name="Senoo K."/>
        </authorList>
    </citation>
    <scope>NUCLEOTIDE SEQUENCE [LARGE SCALE GENOMIC DNA]</scope>
    <source>
        <strain evidence="3">Red630</strain>
    </source>
</reference>
<evidence type="ECO:0000256" key="1">
    <source>
        <dbReference type="SAM" id="SignalP"/>
    </source>
</evidence>
<evidence type="ECO:0000313" key="3">
    <source>
        <dbReference type="Proteomes" id="UP001162734"/>
    </source>
</evidence>
<sequence>MTALALALGLALAAGGPAPLACPPGAAVAGAAYPDGFEQWCEKPDDAGRPQKHGPYRTWYDDGAPQLASTWKMGRLDGPFVEYHRNGKKAREGAWRDGEKDGRWTTWFEDGRPAEEAGYDRGILHGRFATFFAGGGKRVEGRYCHGIQCGRWTTWDEGGRELGRMDHEEIRSEP</sequence>